<evidence type="ECO:0000313" key="2">
    <source>
        <dbReference type="EMBL" id="ANC29783.1"/>
    </source>
</evidence>
<sequence>MEIPVVWSVVLLVAAVWNLVVWPQFWRRVTRDPRARDESGRATRFYTVHAVLVGVSVVLALLVGVVGVLGLLG</sequence>
<keyword evidence="1" id="KW-1133">Transmembrane helix</keyword>
<dbReference type="AlphaFoldDB" id="A0A168EA21"/>
<dbReference type="Proteomes" id="UP000076794">
    <property type="component" value="Chromosome"/>
</dbReference>
<gene>
    <name evidence="2" type="ORF">I598_0192</name>
</gene>
<dbReference type="PATRIC" id="fig|1300344.3.peg.187"/>
<name>A0A168EA21_9MICO</name>
<organism evidence="2 3">
    <name type="scientific">Isoptericola dokdonensis DS-3</name>
    <dbReference type="NCBI Taxonomy" id="1300344"/>
    <lineage>
        <taxon>Bacteria</taxon>
        <taxon>Bacillati</taxon>
        <taxon>Actinomycetota</taxon>
        <taxon>Actinomycetes</taxon>
        <taxon>Micrococcales</taxon>
        <taxon>Promicromonosporaceae</taxon>
        <taxon>Isoptericola</taxon>
    </lineage>
</organism>
<dbReference type="STRING" id="1300344.I598_0192"/>
<dbReference type="InterPro" id="IPR058061">
    <property type="entry name" value="SCO4848-like"/>
</dbReference>
<evidence type="ECO:0000256" key="1">
    <source>
        <dbReference type="SAM" id="Phobius"/>
    </source>
</evidence>
<keyword evidence="1" id="KW-0472">Membrane</keyword>
<dbReference type="RefSeq" id="WP_068200482.1">
    <property type="nucleotide sequence ID" value="NZ_CP014209.1"/>
</dbReference>
<dbReference type="KEGG" id="ido:I598_0192"/>
<proteinExistence type="predicted"/>
<feature type="transmembrane region" description="Helical" evidence="1">
    <location>
        <begin position="46"/>
        <end position="72"/>
    </location>
</feature>
<dbReference type="EMBL" id="CP014209">
    <property type="protein sequence ID" value="ANC29783.1"/>
    <property type="molecule type" value="Genomic_DNA"/>
</dbReference>
<feature type="transmembrane region" description="Helical" evidence="1">
    <location>
        <begin position="6"/>
        <end position="25"/>
    </location>
</feature>
<reference evidence="2 3" key="1">
    <citation type="submission" date="2016-01" db="EMBL/GenBank/DDBJ databases">
        <title>Complete genome sequence of a soil Actinobacterium, Isoptericola dokdonensis DS-3.</title>
        <authorList>
            <person name="Kwon S.-K."/>
            <person name="Kim J.F."/>
        </authorList>
    </citation>
    <scope>NUCLEOTIDE SEQUENCE [LARGE SCALE GENOMIC DNA]</scope>
    <source>
        <strain evidence="2 3">DS-3</strain>
    </source>
</reference>
<dbReference type="NCBIfam" id="NF046117">
    <property type="entry name" value="SCO4848_fam"/>
    <property type="match status" value="1"/>
</dbReference>
<evidence type="ECO:0000313" key="3">
    <source>
        <dbReference type="Proteomes" id="UP000076794"/>
    </source>
</evidence>
<protein>
    <recommendedName>
        <fullName evidence="4">Integral membrane protein</fullName>
    </recommendedName>
</protein>
<evidence type="ECO:0008006" key="4">
    <source>
        <dbReference type="Google" id="ProtNLM"/>
    </source>
</evidence>
<dbReference type="Pfam" id="PF26606">
    <property type="entry name" value="SCO4848"/>
    <property type="match status" value="1"/>
</dbReference>
<keyword evidence="1" id="KW-0812">Transmembrane</keyword>
<keyword evidence="3" id="KW-1185">Reference proteome</keyword>
<accession>A0A168EA21</accession>